<dbReference type="SUPFAM" id="SSF103243">
    <property type="entry name" value="KA1-like"/>
    <property type="match status" value="1"/>
</dbReference>
<feature type="region of interest" description="Disordered" evidence="10">
    <location>
        <begin position="1316"/>
        <end position="1338"/>
    </location>
</feature>
<feature type="domain" description="Protein kinase" evidence="11">
    <location>
        <begin position="208"/>
        <end position="470"/>
    </location>
</feature>
<dbReference type="RefSeq" id="XP_062624937.1">
    <property type="nucleotide sequence ID" value="XM_062768953.1"/>
</dbReference>
<feature type="region of interest" description="Disordered" evidence="10">
    <location>
        <begin position="503"/>
        <end position="574"/>
    </location>
</feature>
<dbReference type="Pfam" id="PF02149">
    <property type="entry name" value="KA1"/>
    <property type="match status" value="1"/>
</dbReference>
<evidence type="ECO:0000256" key="2">
    <source>
        <dbReference type="ARBA" id="ARBA00022527"/>
    </source>
</evidence>
<keyword evidence="5 12" id="KW-0418">Kinase</keyword>
<keyword evidence="4 9" id="KW-0547">Nucleotide-binding</keyword>
<feature type="compositionally biased region" description="Polar residues" evidence="10">
    <location>
        <begin position="932"/>
        <end position="952"/>
    </location>
</feature>
<feature type="region of interest" description="Disordered" evidence="10">
    <location>
        <begin position="731"/>
        <end position="757"/>
    </location>
</feature>
<feature type="region of interest" description="Disordered" evidence="10">
    <location>
        <begin position="1187"/>
        <end position="1229"/>
    </location>
</feature>
<dbReference type="EMBL" id="CP086715">
    <property type="protein sequence ID" value="WOO78905.1"/>
    <property type="molecule type" value="Genomic_DNA"/>
</dbReference>
<dbReference type="Gene3D" id="1.10.510.10">
    <property type="entry name" value="Transferase(Phosphotransferase) domain 1"/>
    <property type="match status" value="1"/>
</dbReference>
<feature type="compositionally biased region" description="Pro residues" evidence="10">
    <location>
        <begin position="31"/>
        <end position="40"/>
    </location>
</feature>
<dbReference type="Proteomes" id="UP000827549">
    <property type="component" value="Chromosome 2"/>
</dbReference>
<feature type="compositionally biased region" description="Polar residues" evidence="10">
    <location>
        <begin position="553"/>
        <end position="574"/>
    </location>
</feature>
<dbReference type="InterPro" id="IPR001772">
    <property type="entry name" value="KA1_dom"/>
</dbReference>
<dbReference type="PROSITE" id="PS00107">
    <property type="entry name" value="PROTEIN_KINASE_ATP"/>
    <property type="match status" value="1"/>
</dbReference>
<dbReference type="Gene3D" id="3.30.310.80">
    <property type="entry name" value="Kinase associated domain 1, KA1"/>
    <property type="match status" value="1"/>
</dbReference>
<evidence type="ECO:0000256" key="5">
    <source>
        <dbReference type="ARBA" id="ARBA00022777"/>
    </source>
</evidence>
<keyword evidence="3" id="KW-0808">Transferase</keyword>
<feature type="region of interest" description="Disordered" evidence="10">
    <location>
        <begin position="771"/>
        <end position="1010"/>
    </location>
</feature>
<feature type="compositionally biased region" description="Polar residues" evidence="10">
    <location>
        <begin position="832"/>
        <end position="851"/>
    </location>
</feature>
<dbReference type="FunFam" id="3.30.200.20:FF:000003">
    <property type="entry name" value="Non-specific serine/threonine protein kinase"/>
    <property type="match status" value="1"/>
</dbReference>
<feature type="compositionally biased region" description="Low complexity" evidence="10">
    <location>
        <begin position="105"/>
        <end position="114"/>
    </location>
</feature>
<feature type="compositionally biased region" description="Pro residues" evidence="10">
    <location>
        <begin position="789"/>
        <end position="805"/>
    </location>
</feature>
<evidence type="ECO:0000256" key="3">
    <source>
        <dbReference type="ARBA" id="ARBA00022679"/>
    </source>
</evidence>
<dbReference type="InterPro" id="IPR008271">
    <property type="entry name" value="Ser/Thr_kinase_AS"/>
</dbReference>
<dbReference type="InterPro" id="IPR000719">
    <property type="entry name" value="Prot_kinase_dom"/>
</dbReference>
<dbReference type="SUPFAM" id="SSF56112">
    <property type="entry name" value="Protein kinase-like (PK-like)"/>
    <property type="match status" value="1"/>
</dbReference>
<feature type="compositionally biased region" description="Low complexity" evidence="10">
    <location>
        <begin position="997"/>
        <end position="1007"/>
    </location>
</feature>
<evidence type="ECO:0000256" key="10">
    <source>
        <dbReference type="SAM" id="MobiDB-lite"/>
    </source>
</evidence>
<feature type="binding site" evidence="9">
    <location>
        <position position="237"/>
    </location>
    <ligand>
        <name>ATP</name>
        <dbReference type="ChEBI" id="CHEBI:30616"/>
    </ligand>
</feature>
<feature type="region of interest" description="Disordered" evidence="10">
    <location>
        <begin position="606"/>
        <end position="627"/>
    </location>
</feature>
<feature type="compositionally biased region" description="Low complexity" evidence="10">
    <location>
        <begin position="69"/>
        <end position="89"/>
    </location>
</feature>
<evidence type="ECO:0000313" key="12">
    <source>
        <dbReference type="EMBL" id="WOO78905.1"/>
    </source>
</evidence>
<gene>
    <name evidence="12" type="primary">KIN4</name>
    <name evidence="12" type="ORF">LOC62_02G002444</name>
</gene>
<accession>A0AAF0Y2D1</accession>
<dbReference type="GO" id="GO:0005737">
    <property type="term" value="C:cytoplasm"/>
    <property type="evidence" value="ECO:0007669"/>
    <property type="project" value="TreeGrafter"/>
</dbReference>
<comment type="catalytic activity">
    <reaction evidence="7">
        <text>L-threonyl-[protein] + ATP = O-phospho-L-threonyl-[protein] + ADP + H(+)</text>
        <dbReference type="Rhea" id="RHEA:46608"/>
        <dbReference type="Rhea" id="RHEA-COMP:11060"/>
        <dbReference type="Rhea" id="RHEA-COMP:11605"/>
        <dbReference type="ChEBI" id="CHEBI:15378"/>
        <dbReference type="ChEBI" id="CHEBI:30013"/>
        <dbReference type="ChEBI" id="CHEBI:30616"/>
        <dbReference type="ChEBI" id="CHEBI:61977"/>
        <dbReference type="ChEBI" id="CHEBI:456216"/>
        <dbReference type="EC" id="2.7.11.1"/>
    </reaction>
</comment>
<feature type="compositionally biased region" description="Low complexity" evidence="10">
    <location>
        <begin position="41"/>
        <end position="61"/>
    </location>
</feature>
<sequence length="1450" mass="155827">MASVLSYNMSDPFAQPQVARRSVDDPAARYPTPPFSPPAAPVASQSQQAYPQQQQQPQSQPHHQHHSSRQSAASASTSSSRHQSARPSSGAYRLDEFGSYVPIQASGSASASGSRSHRSSHAPTMPLPQPGDASSLPIAHGSSHSHSNSQSQAVSAAQRKRQSHNPSSAMDASPPKPEALSDEYVLHPSVYAYKLAHPNRPMIALGQYILLQTLGEGEFGKVKLGVHSDYGVEVAIKLIRRGQLDDETRANKVEREIEVLKSLKHPNIVRMLDVIDTAKYIGIVLEFAGGGELFDYILANRYLKEKDASRLFAQLISGVDYLHQKNIVHRDLKLENLLLDKHRNIIITDFGFANRFENGESDLMATSCGSPCYAAPELVVSEGLYVGSAVDVWSCGVILYAMLSGYLPYDDDPANPDGDNINLLYKYIMTTPLNFPDHMSRLATDLLLIMLVPDPQQRCTIPQIEGHPWLENYHDLFLRSVEDHEHIFTENMYRKSLQAKRDLAQRRKLQQEARYARHMQRSQSSAPGTGGHASSFGDQPRRNREQRHRSALPGTSTMPDFTYNAGHSSHMSTSASARYPLAPADMAPSASLPLTPVAPLDEEARDSFPVEVSQSAPSASPLEAAPAPPAAYELNGVADKAPQVLHEPSTPTRPKSSKPPMSANKNRHTIQLEYDGGDNHDWERVKADLRATQTKNTTLPISTPSTPPKQALNVPQAGDMDIESSSEIDMGETLTPGGADEEAVTTPKPMGPPTSVFVEVTPPIVRAAAVAVESPAKDTQPVAVQVQEMPPPPVPAPRTPPPPSTPSKRSRDGDTEAEAEALAQRERLVSTPKASANDTAQVSTPRATQATPRGPSRDNDKLPPGAAPSPTKEVRLEQTPPTSITPLPPLPSQSSQSSVPAPPPKRPGRSRKGMSLDKFGLAKLLGQADAANKNNQPPRQTYIPVSQHNKSASVAYPSTGSASGAAAATVADKKSRRRTVQLSNGRAATPDSQHNDQSASAASSQKAGVPVPVVSTQGIQPRPSTDHGQSTTSFITVDAHNLRHSEHQPPRTASSSAAKRVMDWFRRKSLAKDTLLNIKASSVRDDSVSSVAQSNSDRNHHLADVTELAENHTGRDSLDHLAVSETSSLAGDETGGPAIIIGEVKEKEKEPVAEKEKPKVTLVPPTPPVVTAKAPTRIPLAVANSKANASVVSIDSKSTTPPKARATGAPTRSKSVRAPGPHGNNRSAAGSSIALVSAQSVAEARGHNTSTPSAEENKLRVHTGLVDQSALSSRPPPEVMAEVIRVLHGMGIDIKQETEYRLRCTRVRRRKAGATTSISTGGFGRSDRGLPLPSTPSGGISGLKGMLLRRGSSYSSQHSSALARSESDLLAASASTTPSFVSPALGPVPEPVYGDHSTDSGDEVKFAIELCRIKNLNGLYLLQIKRLRGSVWSFKFIYQTIVERCETLTH</sequence>
<keyword evidence="2" id="KW-0723">Serine/threonine-protein kinase</keyword>
<keyword evidence="13" id="KW-1185">Reference proteome</keyword>
<comment type="catalytic activity">
    <reaction evidence="8">
        <text>L-seryl-[protein] + ATP = O-phospho-L-seryl-[protein] + ADP + H(+)</text>
        <dbReference type="Rhea" id="RHEA:17989"/>
        <dbReference type="Rhea" id="RHEA-COMP:9863"/>
        <dbReference type="Rhea" id="RHEA-COMP:11604"/>
        <dbReference type="ChEBI" id="CHEBI:15378"/>
        <dbReference type="ChEBI" id="CHEBI:29999"/>
        <dbReference type="ChEBI" id="CHEBI:30616"/>
        <dbReference type="ChEBI" id="CHEBI:83421"/>
        <dbReference type="ChEBI" id="CHEBI:456216"/>
        <dbReference type="EC" id="2.7.11.1"/>
    </reaction>
</comment>
<evidence type="ECO:0000256" key="6">
    <source>
        <dbReference type="ARBA" id="ARBA00022840"/>
    </source>
</evidence>
<organism evidence="12 13">
    <name type="scientific">Vanrija pseudolonga</name>
    <dbReference type="NCBI Taxonomy" id="143232"/>
    <lineage>
        <taxon>Eukaryota</taxon>
        <taxon>Fungi</taxon>
        <taxon>Dikarya</taxon>
        <taxon>Basidiomycota</taxon>
        <taxon>Agaricomycotina</taxon>
        <taxon>Tremellomycetes</taxon>
        <taxon>Trichosporonales</taxon>
        <taxon>Trichosporonaceae</taxon>
        <taxon>Vanrija</taxon>
    </lineage>
</organism>
<evidence type="ECO:0000256" key="4">
    <source>
        <dbReference type="ARBA" id="ARBA00022741"/>
    </source>
</evidence>
<evidence type="ECO:0000259" key="11">
    <source>
        <dbReference type="SMART" id="SM00220"/>
    </source>
</evidence>
<name>A0AAF0Y2D1_9TREE</name>
<dbReference type="PANTHER" id="PTHR24346:SF110">
    <property type="entry name" value="NON-SPECIFIC SERINE_THREONINE PROTEIN KINASE"/>
    <property type="match status" value="1"/>
</dbReference>
<evidence type="ECO:0000256" key="7">
    <source>
        <dbReference type="ARBA" id="ARBA00047899"/>
    </source>
</evidence>
<dbReference type="GO" id="GO:0005524">
    <property type="term" value="F:ATP binding"/>
    <property type="evidence" value="ECO:0007669"/>
    <property type="project" value="UniProtKB-UniRule"/>
</dbReference>
<dbReference type="InterPro" id="IPR011009">
    <property type="entry name" value="Kinase-like_dom_sf"/>
</dbReference>
<feature type="compositionally biased region" description="Low complexity" evidence="10">
    <location>
        <begin position="648"/>
        <end position="662"/>
    </location>
</feature>
<dbReference type="GeneID" id="87805692"/>
<dbReference type="GO" id="GO:0004674">
    <property type="term" value="F:protein serine/threonine kinase activity"/>
    <property type="evidence" value="ECO:0007669"/>
    <property type="project" value="UniProtKB-KW"/>
</dbReference>
<feature type="region of interest" description="Disordered" evidence="10">
    <location>
        <begin position="1"/>
        <end position="93"/>
    </location>
</feature>
<dbReference type="PROSITE" id="PS00108">
    <property type="entry name" value="PROTEIN_KINASE_ST"/>
    <property type="match status" value="1"/>
</dbReference>
<dbReference type="GO" id="GO:0035556">
    <property type="term" value="P:intracellular signal transduction"/>
    <property type="evidence" value="ECO:0007669"/>
    <property type="project" value="TreeGrafter"/>
</dbReference>
<keyword evidence="6 9" id="KW-0067">ATP-binding</keyword>
<dbReference type="InterPro" id="IPR028375">
    <property type="entry name" value="KA1/Ssp2_C"/>
</dbReference>
<evidence type="ECO:0000313" key="13">
    <source>
        <dbReference type="Proteomes" id="UP000827549"/>
    </source>
</evidence>
<evidence type="ECO:0000256" key="9">
    <source>
        <dbReference type="PROSITE-ProRule" id="PRU10141"/>
    </source>
</evidence>
<proteinExistence type="predicted"/>
<dbReference type="PANTHER" id="PTHR24346">
    <property type="entry name" value="MAP/MICROTUBULE AFFINITY-REGULATING KINASE"/>
    <property type="match status" value="1"/>
</dbReference>
<dbReference type="Pfam" id="PF00069">
    <property type="entry name" value="Pkinase"/>
    <property type="match status" value="1"/>
</dbReference>
<dbReference type="EC" id="2.7.11.1" evidence="1"/>
<feature type="compositionally biased region" description="Low complexity" evidence="10">
    <location>
        <begin position="958"/>
        <end position="969"/>
    </location>
</feature>
<dbReference type="FunFam" id="1.10.510.10:FF:000636">
    <property type="entry name" value="Non-specific serine/threonine protein kinase"/>
    <property type="match status" value="1"/>
</dbReference>
<feature type="compositionally biased region" description="Low complexity" evidence="10">
    <location>
        <begin position="615"/>
        <end position="625"/>
    </location>
</feature>
<evidence type="ECO:0000256" key="8">
    <source>
        <dbReference type="ARBA" id="ARBA00048679"/>
    </source>
</evidence>
<feature type="compositionally biased region" description="Polar residues" evidence="10">
    <location>
        <begin position="980"/>
        <end position="996"/>
    </location>
</feature>
<feature type="region of interest" description="Disordered" evidence="10">
    <location>
        <begin position="105"/>
        <end position="180"/>
    </location>
</feature>
<dbReference type="InterPro" id="IPR017441">
    <property type="entry name" value="Protein_kinase_ATP_BS"/>
</dbReference>
<feature type="compositionally biased region" description="Basic and acidic residues" evidence="10">
    <location>
        <begin position="503"/>
        <end position="515"/>
    </location>
</feature>
<feature type="region of interest" description="Disordered" evidence="10">
    <location>
        <begin position="644"/>
        <end position="665"/>
    </location>
</feature>
<dbReference type="SMART" id="SM00220">
    <property type="entry name" value="S_TKc"/>
    <property type="match status" value="1"/>
</dbReference>
<evidence type="ECO:0000256" key="1">
    <source>
        <dbReference type="ARBA" id="ARBA00012513"/>
    </source>
</evidence>
<reference evidence="12" key="1">
    <citation type="submission" date="2023-10" db="EMBL/GenBank/DDBJ databases">
        <authorList>
            <person name="Noh H."/>
        </authorList>
    </citation>
    <scope>NUCLEOTIDE SEQUENCE</scope>
    <source>
        <strain evidence="12">DUCC4014</strain>
    </source>
</reference>
<feature type="compositionally biased region" description="Low complexity" evidence="10">
    <location>
        <begin position="139"/>
        <end position="157"/>
    </location>
</feature>
<protein>
    <recommendedName>
        <fullName evidence="1">non-specific serine/threonine protein kinase</fullName>
        <ecNumber evidence="1">2.7.11.1</ecNumber>
    </recommendedName>
</protein>